<name>A0A926I0D5_9FIRM</name>
<evidence type="ECO:0000259" key="1">
    <source>
        <dbReference type="Pfam" id="PF01863"/>
    </source>
</evidence>
<organism evidence="2 3">
    <name type="scientific">Ligaoa zhengdingensis</name>
    <dbReference type="NCBI Taxonomy" id="2763658"/>
    <lineage>
        <taxon>Bacteria</taxon>
        <taxon>Bacillati</taxon>
        <taxon>Bacillota</taxon>
        <taxon>Clostridia</taxon>
        <taxon>Eubacteriales</taxon>
        <taxon>Oscillospiraceae</taxon>
        <taxon>Ligaoa</taxon>
    </lineage>
</organism>
<dbReference type="Proteomes" id="UP000653127">
    <property type="component" value="Unassembled WGS sequence"/>
</dbReference>
<comment type="caution">
    <text evidence="2">The sequence shown here is derived from an EMBL/GenBank/DDBJ whole genome shotgun (WGS) entry which is preliminary data.</text>
</comment>
<dbReference type="CDD" id="cd07344">
    <property type="entry name" value="M48_yhfN_like"/>
    <property type="match status" value="1"/>
</dbReference>
<feature type="domain" description="YgjP-like metallopeptidase" evidence="1">
    <location>
        <begin position="12"/>
        <end position="212"/>
    </location>
</feature>
<dbReference type="Pfam" id="PF01863">
    <property type="entry name" value="YgjP-like"/>
    <property type="match status" value="1"/>
</dbReference>
<protein>
    <submittedName>
        <fullName evidence="2">M48 family metallopeptidase</fullName>
    </submittedName>
</protein>
<reference evidence="2" key="1">
    <citation type="submission" date="2020-08" db="EMBL/GenBank/DDBJ databases">
        <title>Genome public.</title>
        <authorList>
            <person name="Liu C."/>
            <person name="Sun Q."/>
        </authorList>
    </citation>
    <scope>NUCLEOTIDE SEQUENCE</scope>
    <source>
        <strain evidence="2">NSJ-31</strain>
    </source>
</reference>
<dbReference type="Gene3D" id="3.30.2010.10">
    <property type="entry name" value="Metalloproteases ('zincins'), catalytic domain"/>
    <property type="match status" value="1"/>
</dbReference>
<dbReference type="AlphaFoldDB" id="A0A926I0D5"/>
<dbReference type="RefSeq" id="WP_249282965.1">
    <property type="nucleotide sequence ID" value="NZ_JACRST010000011.1"/>
</dbReference>
<dbReference type="PANTHER" id="PTHR30399">
    <property type="entry name" value="UNCHARACTERIZED PROTEIN YGJP"/>
    <property type="match status" value="1"/>
</dbReference>
<dbReference type="InterPro" id="IPR002725">
    <property type="entry name" value="YgjP-like_metallopeptidase"/>
</dbReference>
<evidence type="ECO:0000313" key="2">
    <source>
        <dbReference type="EMBL" id="MBC8546887.1"/>
    </source>
</evidence>
<dbReference type="PANTHER" id="PTHR30399:SF1">
    <property type="entry name" value="UTP PYROPHOSPHATASE"/>
    <property type="match status" value="1"/>
</dbReference>
<gene>
    <name evidence="2" type="ORF">H8711_08060</name>
</gene>
<sequence>MTAYTLIRSRRKTLAIHITERAEVEVRAPLRLSRSVIDRFVAEKNGWIERHRAQMAARLEQRCAPAFDRLPYLGADYPVVRTAGSARFDGEAFYLPCVDIADTETLRTAAVGLYRSLAQKELPGRVARFAPLVGAVPSAVKISGAARRWGSCSGAGSLNFTWRLMMADPLAVDYVVVHELAHLREHNHSQAFWRLVEDILPDYQARRASLQKLAERLWNEGW</sequence>
<dbReference type="EMBL" id="JACRST010000011">
    <property type="protein sequence ID" value="MBC8546887.1"/>
    <property type="molecule type" value="Genomic_DNA"/>
</dbReference>
<proteinExistence type="predicted"/>
<evidence type="ECO:0000313" key="3">
    <source>
        <dbReference type="Proteomes" id="UP000653127"/>
    </source>
</evidence>
<dbReference type="InterPro" id="IPR053136">
    <property type="entry name" value="UTP_pyrophosphatase-like"/>
</dbReference>
<accession>A0A926I0D5</accession>
<keyword evidence="3" id="KW-1185">Reference proteome</keyword>